<dbReference type="InterPro" id="IPR027038">
    <property type="entry name" value="RanGap"/>
</dbReference>
<dbReference type="GO" id="GO:0005634">
    <property type="term" value="C:nucleus"/>
    <property type="evidence" value="ECO:0007669"/>
    <property type="project" value="TreeGrafter"/>
</dbReference>
<organism evidence="1">
    <name type="scientific">Trieres chinensis</name>
    <name type="common">Marine centric diatom</name>
    <name type="synonym">Odontella sinensis</name>
    <dbReference type="NCBI Taxonomy" id="1514140"/>
    <lineage>
        <taxon>Eukaryota</taxon>
        <taxon>Sar</taxon>
        <taxon>Stramenopiles</taxon>
        <taxon>Ochrophyta</taxon>
        <taxon>Bacillariophyta</taxon>
        <taxon>Mediophyceae</taxon>
        <taxon>Biddulphiophycidae</taxon>
        <taxon>Eupodiscales</taxon>
        <taxon>Parodontellaceae</taxon>
        <taxon>Trieres</taxon>
    </lineage>
</organism>
<proteinExistence type="predicted"/>
<dbReference type="SMART" id="SM00368">
    <property type="entry name" value="LRR_RI"/>
    <property type="match status" value="6"/>
</dbReference>
<reference evidence="1" key="1">
    <citation type="submission" date="2021-01" db="EMBL/GenBank/DDBJ databases">
        <authorList>
            <person name="Corre E."/>
            <person name="Pelletier E."/>
            <person name="Niang G."/>
            <person name="Scheremetjew M."/>
            <person name="Finn R."/>
            <person name="Kale V."/>
            <person name="Holt S."/>
            <person name="Cochrane G."/>
            <person name="Meng A."/>
            <person name="Brown T."/>
            <person name="Cohen L."/>
        </authorList>
    </citation>
    <scope>NUCLEOTIDE SEQUENCE</scope>
    <source>
        <strain evidence="1">Grunow 1884</strain>
    </source>
</reference>
<dbReference type="GO" id="GO:0031267">
    <property type="term" value="F:small GTPase binding"/>
    <property type="evidence" value="ECO:0007669"/>
    <property type="project" value="TreeGrafter"/>
</dbReference>
<name>A0A7S2EVH9_TRICV</name>
<dbReference type="PANTHER" id="PTHR24113:SF15">
    <property type="entry name" value="NACHT DOMAIN-CONTAINING PROTEIN"/>
    <property type="match status" value="1"/>
</dbReference>
<evidence type="ECO:0000313" key="1">
    <source>
        <dbReference type="EMBL" id="CAD9359138.1"/>
    </source>
</evidence>
<dbReference type="AlphaFoldDB" id="A0A7S2EVH9"/>
<dbReference type="SUPFAM" id="SSF52047">
    <property type="entry name" value="RNI-like"/>
    <property type="match status" value="1"/>
</dbReference>
<dbReference type="InterPro" id="IPR001611">
    <property type="entry name" value="Leu-rich_rpt"/>
</dbReference>
<sequence length="318" mass="35271">MHLENDQTSEWINDASLGLRQRLWNNDPTLTKLVLEGQRLGDDGLAWLAESLQHNTVITELWLWDNEIGDRGIESLSQVLMRNSSITRLELGRNSIGNKGAWSLAEALRENEAMVRVVLYCNMIKDAGAKALAKALVHNRTLKELCLCKNHISDVGAEAFSLPLKLNGSLSWLNLCDNEISEGGKVNLAEAMRSLTDRMGQNYGESFGEGFFGDSPQALLGPKEIAVLRRHLFSPGLKERELELWTGATEVDPEVFKKKEQPELLRILYRAGLRWAVGEDSHSVLDAAAPLMLGTVGSILGTNGIFEVILKRPGLFKV</sequence>
<dbReference type="Pfam" id="PF13516">
    <property type="entry name" value="LRR_6"/>
    <property type="match status" value="3"/>
</dbReference>
<protein>
    <submittedName>
        <fullName evidence="1">Uncharacterized protein</fullName>
    </submittedName>
</protein>
<accession>A0A7S2EVH9</accession>
<dbReference type="GO" id="GO:0048471">
    <property type="term" value="C:perinuclear region of cytoplasm"/>
    <property type="evidence" value="ECO:0007669"/>
    <property type="project" value="TreeGrafter"/>
</dbReference>
<dbReference type="EMBL" id="HBGO01034186">
    <property type="protein sequence ID" value="CAD9359138.1"/>
    <property type="molecule type" value="Transcribed_RNA"/>
</dbReference>
<dbReference type="PANTHER" id="PTHR24113">
    <property type="entry name" value="RAN GTPASE-ACTIVATING PROTEIN 1"/>
    <property type="match status" value="1"/>
</dbReference>
<dbReference type="GO" id="GO:0006913">
    <property type="term" value="P:nucleocytoplasmic transport"/>
    <property type="evidence" value="ECO:0007669"/>
    <property type="project" value="TreeGrafter"/>
</dbReference>
<dbReference type="InterPro" id="IPR032675">
    <property type="entry name" value="LRR_dom_sf"/>
</dbReference>
<dbReference type="GO" id="GO:0005096">
    <property type="term" value="F:GTPase activator activity"/>
    <property type="evidence" value="ECO:0007669"/>
    <property type="project" value="InterPro"/>
</dbReference>
<dbReference type="GO" id="GO:0005829">
    <property type="term" value="C:cytosol"/>
    <property type="evidence" value="ECO:0007669"/>
    <property type="project" value="TreeGrafter"/>
</dbReference>
<dbReference type="Gene3D" id="3.80.10.10">
    <property type="entry name" value="Ribonuclease Inhibitor"/>
    <property type="match status" value="2"/>
</dbReference>
<gene>
    <name evidence="1" type="ORF">OSIN01602_LOCUS19768</name>
</gene>